<evidence type="ECO:0000256" key="4">
    <source>
        <dbReference type="ARBA" id="ARBA00022840"/>
    </source>
</evidence>
<dbReference type="eggNOG" id="COG1132">
    <property type="taxonomic scope" value="Bacteria"/>
</dbReference>
<evidence type="ECO:0000259" key="9">
    <source>
        <dbReference type="PROSITE" id="PS50929"/>
    </source>
</evidence>
<keyword evidence="11" id="KW-1185">Reference proteome</keyword>
<dbReference type="GO" id="GO:0015421">
    <property type="term" value="F:ABC-type oligopeptide transporter activity"/>
    <property type="evidence" value="ECO:0007669"/>
    <property type="project" value="TreeGrafter"/>
</dbReference>
<dbReference type="SUPFAM" id="SSF90123">
    <property type="entry name" value="ABC transporter transmembrane region"/>
    <property type="match status" value="1"/>
</dbReference>
<keyword evidence="2 7" id="KW-0812">Transmembrane</keyword>
<sequence>MNRLDTTDILKILKRLIKYIYKFSPKLLILNTSLIVILGVSSTFIIYSSELLINSIANYRSMNIVIHSFIIYFIINLLVRILKQLSGYILEKHQVLLNYHTNRDILKKCIDLSLLDFENSEVYNSINRATDEGQIKIFSVFMNLVSIVTQLISVISISTIILEWSSPLFLLIFVVPIISTIVNSRLGYLNYKMRMERMEEVRKASYINYLLTNDIAYKEVKSYGIGEYLSNMHKKTTKEIANQDICIIRKRAKWLLNLGILDEVIQIIVTIRTFTMTLSGELLIGSTMAYINSFTTIQSNISSLLQNLTEIYNDTLYISQYFYLIDFEVGDKRNDLYKFDEDEIIEKIETVNLSYKYKDTDHYAIRDINITIIQEDILGIIGENGSGKTTFIKLLCGFYDDYDGEIFINNFNLRDIDKDSLRKKMGVIFQDFNKYEFSLRENIGFGNIEKINNDFLIYDVLYKSHLKEKIDKFSDGIDTQMGTWFSGEMLSTGEWQRVAIARVLFRDSNILILDEPTASIDPIREKDIFKLIRSESKNKITILITHRPENMQYINAKIIMFQNGTIVADGYHDHLIDTNEIYTSFLQAKDELHAVQ</sequence>
<protein>
    <submittedName>
        <fullName evidence="10">Lantibiotic ABC transporter ATP-binding protein</fullName>
    </submittedName>
</protein>
<gene>
    <name evidence="10" type="ordered locus">Curi_c00580</name>
</gene>
<evidence type="ECO:0000256" key="1">
    <source>
        <dbReference type="ARBA" id="ARBA00004651"/>
    </source>
</evidence>
<keyword evidence="5 7" id="KW-1133">Transmembrane helix</keyword>
<feature type="transmembrane region" description="Helical" evidence="7">
    <location>
        <begin position="59"/>
        <end position="79"/>
    </location>
</feature>
<dbReference type="GO" id="GO:0016887">
    <property type="term" value="F:ATP hydrolysis activity"/>
    <property type="evidence" value="ECO:0007669"/>
    <property type="project" value="InterPro"/>
</dbReference>
<dbReference type="Pfam" id="PF00005">
    <property type="entry name" value="ABC_tran"/>
    <property type="match status" value="1"/>
</dbReference>
<dbReference type="InterPro" id="IPR027417">
    <property type="entry name" value="P-loop_NTPase"/>
</dbReference>
<dbReference type="PANTHER" id="PTHR43394:SF1">
    <property type="entry name" value="ATP-BINDING CASSETTE SUB-FAMILY B MEMBER 10, MITOCHONDRIAL"/>
    <property type="match status" value="1"/>
</dbReference>
<feature type="transmembrane region" description="Helical" evidence="7">
    <location>
        <begin position="27"/>
        <end position="47"/>
    </location>
</feature>
<keyword evidence="3" id="KW-0547">Nucleotide-binding</keyword>
<evidence type="ECO:0000313" key="11">
    <source>
        <dbReference type="Proteomes" id="UP000006094"/>
    </source>
</evidence>
<keyword evidence="6 7" id="KW-0472">Membrane</keyword>
<dbReference type="GO" id="GO:0005886">
    <property type="term" value="C:plasma membrane"/>
    <property type="evidence" value="ECO:0007669"/>
    <property type="project" value="UniProtKB-SubCell"/>
</dbReference>
<dbReference type="KEGG" id="cad:Curi_c00580"/>
<dbReference type="GO" id="GO:0005524">
    <property type="term" value="F:ATP binding"/>
    <property type="evidence" value="ECO:0007669"/>
    <property type="project" value="UniProtKB-KW"/>
</dbReference>
<dbReference type="InterPro" id="IPR003593">
    <property type="entry name" value="AAA+_ATPase"/>
</dbReference>
<evidence type="ECO:0000256" key="7">
    <source>
        <dbReference type="SAM" id="Phobius"/>
    </source>
</evidence>
<dbReference type="CDD" id="cd03228">
    <property type="entry name" value="ABCC_MRP_Like"/>
    <property type="match status" value="1"/>
</dbReference>
<evidence type="ECO:0000259" key="8">
    <source>
        <dbReference type="PROSITE" id="PS50893"/>
    </source>
</evidence>
<evidence type="ECO:0000256" key="3">
    <source>
        <dbReference type="ARBA" id="ARBA00022741"/>
    </source>
</evidence>
<evidence type="ECO:0000256" key="6">
    <source>
        <dbReference type="ARBA" id="ARBA00023136"/>
    </source>
</evidence>
<dbReference type="InterPro" id="IPR039421">
    <property type="entry name" value="Type_1_exporter"/>
</dbReference>
<comment type="subcellular location">
    <subcellularLocation>
        <location evidence="1">Cell membrane</location>
        <topology evidence="1">Multi-pass membrane protein</topology>
    </subcellularLocation>
</comment>
<dbReference type="Proteomes" id="UP000006094">
    <property type="component" value="Chromosome"/>
</dbReference>
<evidence type="ECO:0000256" key="5">
    <source>
        <dbReference type="ARBA" id="ARBA00022989"/>
    </source>
</evidence>
<organism evidence="10 11">
    <name type="scientific">Gottschalkia acidurici (strain ATCC 7906 / DSM 604 / BCRC 14475 / CIP 104303 / KCTC 5404 / NCIMB 10678 / 9a)</name>
    <name type="common">Clostridium acidurici</name>
    <dbReference type="NCBI Taxonomy" id="1128398"/>
    <lineage>
        <taxon>Bacteria</taxon>
        <taxon>Bacillati</taxon>
        <taxon>Bacillota</taxon>
        <taxon>Tissierellia</taxon>
        <taxon>Tissierellales</taxon>
        <taxon>Gottschalkiaceae</taxon>
        <taxon>Gottschalkia</taxon>
    </lineage>
</organism>
<reference evidence="10 11" key="1">
    <citation type="journal article" date="2012" name="PLoS ONE">
        <title>The purine-utilizing bacterium Clostridium acidurici 9a: a genome-guided metabolic reconsideration.</title>
        <authorList>
            <person name="Hartwich K."/>
            <person name="Poehlein A."/>
            <person name="Daniel R."/>
        </authorList>
    </citation>
    <scope>NUCLEOTIDE SEQUENCE [LARGE SCALE GENOMIC DNA]</scope>
    <source>
        <strain evidence="11">ATCC 7906 / DSM 604 / BCRC 14475 / CIP 104303 / KCTC 5404 / NCIMB 10678 / 9a</strain>
    </source>
</reference>
<proteinExistence type="predicted"/>
<dbReference type="SMART" id="SM00382">
    <property type="entry name" value="AAA"/>
    <property type="match status" value="1"/>
</dbReference>
<dbReference type="HOGENOM" id="CLU_000604_84_3_9"/>
<dbReference type="Gene3D" id="3.40.50.300">
    <property type="entry name" value="P-loop containing nucleotide triphosphate hydrolases"/>
    <property type="match status" value="1"/>
</dbReference>
<accession>K0AV48</accession>
<dbReference type="STRING" id="1128398.Curi_c00580"/>
<name>K0AV48_GOTA9</name>
<keyword evidence="4 10" id="KW-0067">ATP-binding</keyword>
<dbReference type="InterPro" id="IPR003439">
    <property type="entry name" value="ABC_transporter-like_ATP-bd"/>
</dbReference>
<dbReference type="InterPro" id="IPR036640">
    <property type="entry name" value="ABC1_TM_sf"/>
</dbReference>
<dbReference type="PROSITE" id="PS50893">
    <property type="entry name" value="ABC_TRANSPORTER_2"/>
    <property type="match status" value="1"/>
</dbReference>
<evidence type="ECO:0000256" key="2">
    <source>
        <dbReference type="ARBA" id="ARBA00022692"/>
    </source>
</evidence>
<feature type="transmembrane region" description="Helical" evidence="7">
    <location>
        <begin position="168"/>
        <end position="188"/>
    </location>
</feature>
<dbReference type="PROSITE" id="PS50929">
    <property type="entry name" value="ABC_TM1F"/>
    <property type="match status" value="1"/>
</dbReference>
<dbReference type="PANTHER" id="PTHR43394">
    <property type="entry name" value="ATP-DEPENDENT PERMEASE MDL1, MITOCHONDRIAL"/>
    <property type="match status" value="1"/>
</dbReference>
<feature type="domain" description="ABC transporter" evidence="8">
    <location>
        <begin position="348"/>
        <end position="588"/>
    </location>
</feature>
<feature type="domain" description="ABC transmembrane type-1" evidence="9">
    <location>
        <begin position="29"/>
        <end position="313"/>
    </location>
</feature>
<dbReference type="SUPFAM" id="SSF52540">
    <property type="entry name" value="P-loop containing nucleoside triphosphate hydrolases"/>
    <property type="match status" value="1"/>
</dbReference>
<feature type="transmembrane region" description="Helical" evidence="7">
    <location>
        <begin position="137"/>
        <end position="162"/>
    </location>
</feature>
<dbReference type="EMBL" id="CP003326">
    <property type="protein sequence ID" value="AFS77139.1"/>
    <property type="molecule type" value="Genomic_DNA"/>
</dbReference>
<dbReference type="InterPro" id="IPR011527">
    <property type="entry name" value="ABC1_TM_dom"/>
</dbReference>
<dbReference type="AlphaFoldDB" id="K0AV48"/>
<dbReference type="Gene3D" id="1.20.1560.10">
    <property type="entry name" value="ABC transporter type 1, transmembrane domain"/>
    <property type="match status" value="1"/>
</dbReference>
<evidence type="ECO:0000313" key="10">
    <source>
        <dbReference type="EMBL" id="AFS77139.1"/>
    </source>
</evidence>